<comment type="caution">
    <text evidence="6">The sequence shown here is derived from an EMBL/GenBank/DDBJ whole genome shotgun (WGS) entry which is preliminary data.</text>
</comment>
<evidence type="ECO:0000256" key="4">
    <source>
        <dbReference type="ARBA" id="ARBA00025212"/>
    </source>
</evidence>
<dbReference type="EMBL" id="JACOOO010000041">
    <property type="protein sequence ID" value="MBC5630577.1"/>
    <property type="molecule type" value="Genomic_DNA"/>
</dbReference>
<keyword evidence="2 5" id="KW-0808">Transferase</keyword>
<gene>
    <name evidence="5" type="primary">kptA</name>
    <name evidence="6" type="ORF">H8S20_17100</name>
</gene>
<dbReference type="InterPro" id="IPR002745">
    <property type="entry name" value="Ptrans_KptA/Tpt1"/>
</dbReference>
<accession>A0ABR7DGV8</accession>
<dbReference type="InterPro" id="IPR042081">
    <property type="entry name" value="RNA_2'-PTrans_C"/>
</dbReference>
<organism evidence="6 7">
    <name type="scientific">Clostridium hominis</name>
    <dbReference type="NCBI Taxonomy" id="2763036"/>
    <lineage>
        <taxon>Bacteria</taxon>
        <taxon>Bacillati</taxon>
        <taxon>Bacillota</taxon>
        <taxon>Clostridia</taxon>
        <taxon>Eubacteriales</taxon>
        <taxon>Clostridiaceae</taxon>
        <taxon>Clostridium</taxon>
    </lineage>
</organism>
<protein>
    <recommendedName>
        <fullName evidence="5">Probable RNA 2'-phosphotransferase</fullName>
        <ecNumber evidence="5">2.7.1.-</ecNumber>
    </recommendedName>
</protein>
<dbReference type="Gene3D" id="1.10.10.970">
    <property type="entry name" value="RNA 2'-phosphotransferase, Tpt1/KptA family, N-terminal domain"/>
    <property type="match status" value="1"/>
</dbReference>
<evidence type="ECO:0000256" key="3">
    <source>
        <dbReference type="ARBA" id="ARBA00023027"/>
    </source>
</evidence>
<evidence type="ECO:0000313" key="7">
    <source>
        <dbReference type="Proteomes" id="UP000596929"/>
    </source>
</evidence>
<evidence type="ECO:0000256" key="1">
    <source>
        <dbReference type="ARBA" id="ARBA00009836"/>
    </source>
</evidence>
<keyword evidence="7" id="KW-1185">Reference proteome</keyword>
<name>A0ABR7DGV8_9CLOT</name>
<evidence type="ECO:0000256" key="2">
    <source>
        <dbReference type="ARBA" id="ARBA00022679"/>
    </source>
</evidence>
<evidence type="ECO:0000256" key="5">
    <source>
        <dbReference type="HAMAP-Rule" id="MF_00299"/>
    </source>
</evidence>
<dbReference type="InterPro" id="IPR022928">
    <property type="entry name" value="RNA_2'-PTrans_KptA"/>
</dbReference>
<dbReference type="Proteomes" id="UP000596929">
    <property type="component" value="Unassembled WGS sequence"/>
</dbReference>
<dbReference type="SUPFAM" id="SSF56399">
    <property type="entry name" value="ADP-ribosylation"/>
    <property type="match status" value="1"/>
</dbReference>
<dbReference type="RefSeq" id="WP_032119351.1">
    <property type="nucleotide sequence ID" value="NZ_JACOOO010000041.1"/>
</dbReference>
<dbReference type="InterPro" id="IPR042080">
    <property type="entry name" value="RNA_2'-PTrans_N"/>
</dbReference>
<comment type="similarity">
    <text evidence="1 5">Belongs to the KptA/TPT1 family.</text>
</comment>
<dbReference type="Gene3D" id="3.20.170.30">
    <property type="match status" value="1"/>
</dbReference>
<dbReference type="PANTHER" id="PTHR12684">
    <property type="entry name" value="PUTATIVE PHOSPHOTRANSFERASE"/>
    <property type="match status" value="1"/>
</dbReference>
<comment type="function">
    <text evidence="4 5">Removes the 2'-phosphate from RNA via an intermediate in which the phosphate is ADP-ribosylated by NAD followed by a presumed transesterification to release the RNA and generate ADP-ribose 1''-2''-cyclic phosphate (APPR&gt;P). May function as an ADP-ribosylase.</text>
</comment>
<dbReference type="PANTHER" id="PTHR12684:SF2">
    <property type="entry name" value="TRNA 2'-PHOSPHOTRANSFERASE 1"/>
    <property type="match status" value="1"/>
</dbReference>
<dbReference type="Pfam" id="PF01885">
    <property type="entry name" value="PTS_2-RNA"/>
    <property type="match status" value="1"/>
</dbReference>
<proteinExistence type="inferred from homology"/>
<dbReference type="EC" id="2.7.1.-" evidence="5"/>
<dbReference type="HAMAP" id="MF_00299">
    <property type="entry name" value="KptA"/>
    <property type="match status" value="1"/>
</dbReference>
<sequence length="184" mass="21639">MDKELESNISYTICYALRHEPWKFKLELDENGFCEVNDLLESLKSYYENITVSDIEYIVKNDVKGKFQLIEGRIRAVYGHSFERRIIYDEITPPNILYHGTTLEVYTEFISKEGLKHQKRQYVHLSSTVETALMVARRRKNKTHIVLEIDTLEAYDGGIKFYKANDDIYLSTNVPAKYLKIKKI</sequence>
<keyword evidence="3 5" id="KW-0520">NAD</keyword>
<evidence type="ECO:0000313" key="6">
    <source>
        <dbReference type="EMBL" id="MBC5630577.1"/>
    </source>
</evidence>
<reference evidence="6 7" key="1">
    <citation type="submission" date="2020-08" db="EMBL/GenBank/DDBJ databases">
        <title>Genome public.</title>
        <authorList>
            <person name="Liu C."/>
            <person name="Sun Q."/>
        </authorList>
    </citation>
    <scope>NUCLEOTIDE SEQUENCE [LARGE SCALE GENOMIC DNA]</scope>
    <source>
        <strain evidence="6 7">NSJ-6</strain>
    </source>
</reference>